<dbReference type="EMBL" id="NBAG03000333">
    <property type="protein sequence ID" value="PNI39281.1"/>
    <property type="molecule type" value="Genomic_DNA"/>
</dbReference>
<feature type="non-terminal residue" evidence="3">
    <location>
        <position position="1"/>
    </location>
</feature>
<comment type="caution">
    <text evidence="3">The sequence shown here is derived from an EMBL/GenBank/DDBJ whole genome shotgun (WGS) entry which is preliminary data.</text>
</comment>
<dbReference type="AlphaFoldDB" id="A0A2J8KW86"/>
<dbReference type="Proteomes" id="UP000236370">
    <property type="component" value="Unassembled WGS sequence"/>
</dbReference>
<reference evidence="3 4" key="1">
    <citation type="submission" date="2017-12" db="EMBL/GenBank/DDBJ databases">
        <title>High-resolution comparative analysis of great ape genomes.</title>
        <authorList>
            <person name="Pollen A."/>
            <person name="Hastie A."/>
            <person name="Hormozdiari F."/>
            <person name="Dougherty M."/>
            <person name="Liu R."/>
            <person name="Chaisson M."/>
            <person name="Hoppe E."/>
            <person name="Hill C."/>
            <person name="Pang A."/>
            <person name="Hillier L."/>
            <person name="Baker C."/>
            <person name="Armstrong J."/>
            <person name="Shendure J."/>
            <person name="Paten B."/>
            <person name="Wilson R."/>
            <person name="Chao H."/>
            <person name="Schneider V."/>
            <person name="Ventura M."/>
            <person name="Kronenberg Z."/>
            <person name="Murali S."/>
            <person name="Gordon D."/>
            <person name="Cantsilieris S."/>
            <person name="Munson K."/>
            <person name="Nelson B."/>
            <person name="Raja A."/>
            <person name="Underwood J."/>
            <person name="Diekhans M."/>
            <person name="Fiddes I."/>
            <person name="Haussler D."/>
            <person name="Eichler E."/>
        </authorList>
    </citation>
    <scope>NUCLEOTIDE SEQUENCE [LARGE SCALE GENOMIC DNA]</scope>
    <source>
        <strain evidence="3">Yerkes chimp pedigree #C0471</strain>
    </source>
</reference>
<evidence type="ECO:0000256" key="1">
    <source>
        <dbReference type="ARBA" id="ARBA00022468"/>
    </source>
</evidence>
<name>A0A2J8KW86_PANTR</name>
<dbReference type="InterPro" id="IPR008936">
    <property type="entry name" value="Rho_GTPase_activation_prot"/>
</dbReference>
<dbReference type="GO" id="GO:0005096">
    <property type="term" value="F:GTPase activator activity"/>
    <property type="evidence" value="ECO:0007669"/>
    <property type="project" value="UniProtKB-KW"/>
</dbReference>
<feature type="domain" description="Rho-GAP" evidence="2">
    <location>
        <begin position="1"/>
        <end position="154"/>
    </location>
</feature>
<dbReference type="Gene3D" id="1.10.555.10">
    <property type="entry name" value="Rho GTPase activation protein"/>
    <property type="match status" value="2"/>
</dbReference>
<dbReference type="SUPFAM" id="SSF48350">
    <property type="entry name" value="GTPase activation domain, GAP"/>
    <property type="match status" value="1"/>
</dbReference>
<dbReference type="InterPro" id="IPR050729">
    <property type="entry name" value="Rho-GAP"/>
</dbReference>
<organism evidence="3 4">
    <name type="scientific">Pan troglodytes</name>
    <name type="common">Chimpanzee</name>
    <dbReference type="NCBI Taxonomy" id="9598"/>
    <lineage>
        <taxon>Eukaryota</taxon>
        <taxon>Metazoa</taxon>
        <taxon>Chordata</taxon>
        <taxon>Craniata</taxon>
        <taxon>Vertebrata</taxon>
        <taxon>Euteleostomi</taxon>
        <taxon>Mammalia</taxon>
        <taxon>Eutheria</taxon>
        <taxon>Euarchontoglires</taxon>
        <taxon>Primates</taxon>
        <taxon>Haplorrhini</taxon>
        <taxon>Catarrhini</taxon>
        <taxon>Hominidae</taxon>
        <taxon>Pan</taxon>
    </lineage>
</organism>
<dbReference type="InterPro" id="IPR000198">
    <property type="entry name" value="RhoGAP_dom"/>
</dbReference>
<dbReference type="SMART" id="SM00324">
    <property type="entry name" value="RhoGAP"/>
    <property type="match status" value="1"/>
</dbReference>
<evidence type="ECO:0000313" key="3">
    <source>
        <dbReference type="EMBL" id="PNI39281.1"/>
    </source>
</evidence>
<evidence type="ECO:0000313" key="4">
    <source>
        <dbReference type="Proteomes" id="UP000236370"/>
    </source>
</evidence>
<accession>A0A2J8KW86</accession>
<evidence type="ECO:0000259" key="2">
    <source>
        <dbReference type="PROSITE" id="PS50238"/>
    </source>
</evidence>
<keyword evidence="1" id="KW-0343">GTPase activation</keyword>
<dbReference type="PANTHER" id="PTHR23176">
    <property type="entry name" value="RHO/RAC/CDC GTPASE-ACTIVATING PROTEIN"/>
    <property type="match status" value="1"/>
</dbReference>
<proteinExistence type="predicted"/>
<gene>
    <name evidence="3" type="ORF">CK820_G0035466</name>
</gene>
<dbReference type="Pfam" id="PF00620">
    <property type="entry name" value="RhoGAP"/>
    <property type="match status" value="2"/>
</dbReference>
<dbReference type="GO" id="GO:0007165">
    <property type="term" value="P:signal transduction"/>
    <property type="evidence" value="ECO:0007669"/>
    <property type="project" value="InterPro"/>
</dbReference>
<protein>
    <submittedName>
        <fullName evidence="3">ARHGAP9 isoform 24</fullName>
    </submittedName>
</protein>
<sequence length="155" mass="17318">EGDTVPSFVRLCIAAVDKRGLDVDGIYRVSGNLAVVQKLRFLVDRERAVTSDGRYVFPEQPGQALSESEQCLSQIQELIGSMPKPNHDTLRYLLEHLCRVIAHSDKNRMTPHNLGIVFGPTLFRPEQETSDPAAHALYPGQLVQLMLTNFTSLFP</sequence>
<dbReference type="PANTHER" id="PTHR23176:SF103">
    <property type="entry name" value="RHO GTPASE-ACTIVATING PROTEIN 9"/>
    <property type="match status" value="1"/>
</dbReference>
<dbReference type="PROSITE" id="PS50238">
    <property type="entry name" value="RHOGAP"/>
    <property type="match status" value="1"/>
</dbReference>